<organism evidence="2 3">
    <name type="scientific">Nitrobacter winogradskyi</name>
    <name type="common">Nitrobacter agilis</name>
    <dbReference type="NCBI Taxonomy" id="913"/>
    <lineage>
        <taxon>Bacteria</taxon>
        <taxon>Pseudomonadati</taxon>
        <taxon>Pseudomonadota</taxon>
        <taxon>Alphaproteobacteria</taxon>
        <taxon>Hyphomicrobiales</taxon>
        <taxon>Nitrobacteraceae</taxon>
        <taxon>Nitrobacter</taxon>
    </lineage>
</organism>
<dbReference type="EMBL" id="BJNF01000016">
    <property type="protein sequence ID" value="GEC14734.1"/>
    <property type="molecule type" value="Genomic_DNA"/>
</dbReference>
<gene>
    <name evidence="2" type="ORF">NWI01_06260</name>
</gene>
<sequence length="84" mass="8950">MNDLVERRAATAGIAVARAAVGTIPIFRSKERPAGEVRSKIQSRIEAMFGAKAGAENAIAASRKRMGRSTFAGAQEASRYPRTS</sequence>
<proteinExistence type="predicted"/>
<evidence type="ECO:0000313" key="3">
    <source>
        <dbReference type="Proteomes" id="UP000318825"/>
    </source>
</evidence>
<dbReference type="AlphaFoldDB" id="A0A4Y3W6W7"/>
<dbReference type="Proteomes" id="UP000318825">
    <property type="component" value="Unassembled WGS sequence"/>
</dbReference>
<comment type="caution">
    <text evidence="2">The sequence shown here is derived from an EMBL/GenBank/DDBJ whole genome shotgun (WGS) entry which is preliminary data.</text>
</comment>
<evidence type="ECO:0000313" key="2">
    <source>
        <dbReference type="EMBL" id="GEC14734.1"/>
    </source>
</evidence>
<accession>A0A4Y3W6W7</accession>
<protein>
    <submittedName>
        <fullName evidence="2">Uncharacterized protein</fullName>
    </submittedName>
</protein>
<name>A0A4Y3W6W7_NITWI</name>
<reference evidence="2 3" key="1">
    <citation type="submission" date="2019-06" db="EMBL/GenBank/DDBJ databases">
        <title>Whole genome shotgun sequence of Nitrobacter winogradskyi NBRC 14297.</title>
        <authorList>
            <person name="Hosoyama A."/>
            <person name="Uohara A."/>
            <person name="Ohji S."/>
            <person name="Ichikawa N."/>
        </authorList>
    </citation>
    <scope>NUCLEOTIDE SEQUENCE [LARGE SCALE GENOMIC DNA]</scope>
    <source>
        <strain evidence="2 3">NBRC 14297</strain>
    </source>
</reference>
<dbReference type="RefSeq" id="WP_141382494.1">
    <property type="nucleotide sequence ID" value="NZ_BJNF01000016.1"/>
</dbReference>
<feature type="region of interest" description="Disordered" evidence="1">
    <location>
        <begin position="64"/>
        <end position="84"/>
    </location>
</feature>
<evidence type="ECO:0000256" key="1">
    <source>
        <dbReference type="SAM" id="MobiDB-lite"/>
    </source>
</evidence>